<dbReference type="Gene3D" id="3.40.50.300">
    <property type="entry name" value="P-loop containing nucleotide triphosphate hydrolases"/>
    <property type="match status" value="2"/>
</dbReference>
<dbReference type="InterPro" id="IPR001650">
    <property type="entry name" value="Helicase_C-like"/>
</dbReference>
<dbReference type="GO" id="GO:0016787">
    <property type="term" value="F:hydrolase activity"/>
    <property type="evidence" value="ECO:0007669"/>
    <property type="project" value="UniProtKB-KW"/>
</dbReference>
<evidence type="ECO:0000256" key="10">
    <source>
        <dbReference type="SAM" id="MobiDB-lite"/>
    </source>
</evidence>
<dbReference type="SMART" id="SM00487">
    <property type="entry name" value="DEXDc"/>
    <property type="match status" value="1"/>
</dbReference>
<feature type="compositionally biased region" description="Polar residues" evidence="10">
    <location>
        <begin position="150"/>
        <end position="160"/>
    </location>
</feature>
<comment type="caution">
    <text evidence="14">The sequence shown here is derived from an EMBL/GenBank/DDBJ whole genome shotgun (WGS) entry which is preliminary data.</text>
</comment>
<dbReference type="Proteomes" id="UP000235388">
    <property type="component" value="Unassembled WGS sequence"/>
</dbReference>
<evidence type="ECO:0000259" key="13">
    <source>
        <dbReference type="PROSITE" id="PS51194"/>
    </source>
</evidence>
<dbReference type="GO" id="GO:0008270">
    <property type="term" value="F:zinc ion binding"/>
    <property type="evidence" value="ECO:0007669"/>
    <property type="project" value="UniProtKB-KW"/>
</dbReference>
<comment type="similarity">
    <text evidence="1">Belongs to the SNF2/RAD54 helicase family.</text>
</comment>
<dbReference type="PROSITE" id="PS00518">
    <property type="entry name" value="ZF_RING_1"/>
    <property type="match status" value="1"/>
</dbReference>
<evidence type="ECO:0000256" key="9">
    <source>
        <dbReference type="PROSITE-ProRule" id="PRU00175"/>
    </source>
</evidence>
<dbReference type="AlphaFoldDB" id="A0A2N5S6U6"/>
<dbReference type="Gene3D" id="3.40.50.10810">
    <property type="entry name" value="Tandem AAA-ATPase domain"/>
    <property type="match status" value="1"/>
</dbReference>
<dbReference type="PANTHER" id="PTHR45626:SF12">
    <property type="entry name" value="DNA REPAIR PROTEIN RAD16"/>
    <property type="match status" value="1"/>
</dbReference>
<keyword evidence="16" id="KW-1185">Reference proteome</keyword>
<evidence type="ECO:0000256" key="2">
    <source>
        <dbReference type="ARBA" id="ARBA00022723"/>
    </source>
</evidence>
<evidence type="ECO:0000256" key="5">
    <source>
        <dbReference type="ARBA" id="ARBA00022801"/>
    </source>
</evidence>
<dbReference type="Pfam" id="PF00176">
    <property type="entry name" value="SNF2-rel_dom"/>
    <property type="match status" value="1"/>
</dbReference>
<dbReference type="EMBL" id="PGCJ01000925">
    <property type="protein sequence ID" value="PLW14273.1"/>
    <property type="molecule type" value="Genomic_DNA"/>
</dbReference>
<dbReference type="STRING" id="200324.A0A2N5S6U6"/>
<feature type="domain" description="RING-type" evidence="11">
    <location>
        <begin position="782"/>
        <end position="836"/>
    </location>
</feature>
<dbReference type="CDD" id="cd18008">
    <property type="entry name" value="DEXDc_SHPRH-like"/>
    <property type="match status" value="1"/>
</dbReference>
<evidence type="ECO:0000256" key="1">
    <source>
        <dbReference type="ARBA" id="ARBA00007025"/>
    </source>
</evidence>
<keyword evidence="4 9" id="KW-0863">Zinc-finger</keyword>
<dbReference type="InterPro" id="IPR038718">
    <property type="entry name" value="SNF2-like_sf"/>
</dbReference>
<dbReference type="GO" id="GO:0008094">
    <property type="term" value="F:ATP-dependent activity, acting on DNA"/>
    <property type="evidence" value="ECO:0007669"/>
    <property type="project" value="TreeGrafter"/>
</dbReference>
<dbReference type="SUPFAM" id="SSF52540">
    <property type="entry name" value="P-loop containing nucleoside triphosphate hydrolases"/>
    <property type="match status" value="2"/>
</dbReference>
<evidence type="ECO:0000256" key="6">
    <source>
        <dbReference type="ARBA" id="ARBA00022806"/>
    </source>
</evidence>
<dbReference type="PROSITE" id="PS50089">
    <property type="entry name" value="ZF_RING_2"/>
    <property type="match status" value="1"/>
</dbReference>
<dbReference type="PROSITE" id="PS51194">
    <property type="entry name" value="HELICASE_CTER"/>
    <property type="match status" value="1"/>
</dbReference>
<evidence type="ECO:0000256" key="7">
    <source>
        <dbReference type="ARBA" id="ARBA00022833"/>
    </source>
</evidence>
<dbReference type="InterPro" id="IPR049730">
    <property type="entry name" value="SNF2/RAD54-like_C"/>
</dbReference>
<feature type="region of interest" description="Disordered" evidence="10">
    <location>
        <begin position="1"/>
        <end position="92"/>
    </location>
</feature>
<evidence type="ECO:0000313" key="15">
    <source>
        <dbReference type="EMBL" id="PLW14273.1"/>
    </source>
</evidence>
<dbReference type="Pfam" id="PF00271">
    <property type="entry name" value="Helicase_C"/>
    <property type="match status" value="1"/>
</dbReference>
<dbReference type="PROSITE" id="PS51192">
    <property type="entry name" value="HELICASE_ATP_BIND_1"/>
    <property type="match status" value="1"/>
</dbReference>
<evidence type="ECO:0000313" key="16">
    <source>
        <dbReference type="Proteomes" id="UP000235388"/>
    </source>
</evidence>
<feature type="region of interest" description="Disordered" evidence="10">
    <location>
        <begin position="143"/>
        <end position="268"/>
    </location>
</feature>
<evidence type="ECO:0000259" key="11">
    <source>
        <dbReference type="PROSITE" id="PS50089"/>
    </source>
</evidence>
<dbReference type="EMBL" id="PGCI01001036">
    <property type="protein sequence ID" value="PLW08944.1"/>
    <property type="molecule type" value="Genomic_DNA"/>
</dbReference>
<evidence type="ECO:0000256" key="4">
    <source>
        <dbReference type="ARBA" id="ARBA00022771"/>
    </source>
</evidence>
<dbReference type="InterPro" id="IPR013083">
    <property type="entry name" value="Znf_RING/FYVE/PHD"/>
</dbReference>
<proteinExistence type="inferred from homology"/>
<dbReference type="PANTHER" id="PTHR45626">
    <property type="entry name" value="TRANSCRIPTION TERMINATION FACTOR 2-RELATED"/>
    <property type="match status" value="1"/>
</dbReference>
<feature type="compositionally biased region" description="Low complexity" evidence="10">
    <location>
        <begin position="161"/>
        <end position="176"/>
    </location>
</feature>
<evidence type="ECO:0000259" key="12">
    <source>
        <dbReference type="PROSITE" id="PS51192"/>
    </source>
</evidence>
<keyword evidence="7" id="KW-0862">Zinc</keyword>
<keyword evidence="6" id="KW-0347">Helicase</keyword>
<dbReference type="Gene3D" id="3.30.40.10">
    <property type="entry name" value="Zinc/RING finger domain, C3HC4 (zinc finger)"/>
    <property type="match status" value="1"/>
</dbReference>
<sequence length="1080" mass="120333">MDKHSENQMVPLSKSAKRARSSPPSTSRLAKRPQLTPAGSKTPGPPGSELHVIDIDSSDDNLSALGQPRMTGATSSRSQPNVIDVESSNDDSDAQVTRFNVLGKAKTPIQVDDVATGRNTWRVSAHNSMAPSDDDDVVCLNGVAPVPSHQVGTPNPTTKASSISRPSPSIQSNQPPLRGRAAYAASSIHTPDRRSLAPQNTAAASPHPFSDNKSTTPKHVISPGSALQRKPPDSLVLPYQNKSRAWATPQPSINKPTPRLSMPSSSLTPAWKPSTPLLAFQNKARASPYSLSDLHHTLQSFASGPPLDRKPSTSQLSAYANIPSAYDNPSFPSTFDVKHTPNDFAPTRPLDPLASLQSLFSGGSYYNPHAEAGESHDFLRQAVQNMDFTHNATVASARKDLGLTRGDDQRLEGLAIQLMAHQIMGVAWMVKQEKSKNMGGILGDEMGLGKTVQMIATMVKNRSTDPKTKATLVLAPLALLNQWKEEIADRSTCDFTVLIYHSSSKPLERKKIADCDVVITTLDTLKRDWNDDEDSDHPKKPRGLFAINWYRVVIDEAQIIRNRKSKRSEAVCSLKSVYRWCLTGTPIFNGLWDIFPYLRFLRLRPYNDVQQFREHIAYWEKKHPNLATQRAQAVLATCMLRRKKDTKLDGKPLIVLPPKHQADVMLEMCPDQREIYDMLEKRAQHKFNAFLRKGTVLKNFACIFVLLLRLRQACGHPLLAMEEAPNSEEYDEFNDPKSELERAITERGQQWVDNLKTTFVTELNELVKAEKEDFNQAAAPECPICTDPLDDTARVTKCGHVFCEACLDNLLMQTQVIEDDRITDPNTIPKPCPNCRSPFSRVDTYLKQAFLPSIDNSLPDDGVLPSSAVEDGDDKKISLGIKSEDKKKMEEIASEFVPSTKIVWLIEEILRVRKQGPTDKIIVVSQWTGMLAICSTFLREQSIRYVSYQGDMNTIERHEAVRTFKTKPEYTIMLMSLKCGGVGLNLTCANRVISLDLAWSPASEKQAFDRTHRFGQEKEVYVSRVILNNTVEQRILDLQRKKQDITDNTLGEGTGKKLKRMTVGELATLFNVNTRGEPLS</sequence>
<dbReference type="OrthoDB" id="423559at2759"/>
<feature type="domain" description="Helicase C-terminal" evidence="13">
    <location>
        <begin position="904"/>
        <end position="1062"/>
    </location>
</feature>
<keyword evidence="8" id="KW-0067">ATP-binding</keyword>
<keyword evidence="3" id="KW-0547">Nucleotide-binding</keyword>
<dbReference type="InterPro" id="IPR050628">
    <property type="entry name" value="SNF2_RAD54_helicase_TF"/>
</dbReference>
<keyword evidence="2" id="KW-0479">Metal-binding</keyword>
<dbReference type="InterPro" id="IPR027417">
    <property type="entry name" value="P-loop_NTPase"/>
</dbReference>
<accession>A0A2N5S6U6</accession>
<dbReference type="SMART" id="SM00184">
    <property type="entry name" value="RING"/>
    <property type="match status" value="1"/>
</dbReference>
<dbReference type="InterPro" id="IPR014001">
    <property type="entry name" value="Helicase_ATP-bd"/>
</dbReference>
<evidence type="ECO:0008006" key="18">
    <source>
        <dbReference type="Google" id="ProtNLM"/>
    </source>
</evidence>
<keyword evidence="5" id="KW-0378">Hydrolase</keyword>
<organism evidence="14 17">
    <name type="scientific">Puccinia coronata f. sp. avenae</name>
    <dbReference type="NCBI Taxonomy" id="200324"/>
    <lineage>
        <taxon>Eukaryota</taxon>
        <taxon>Fungi</taxon>
        <taxon>Dikarya</taxon>
        <taxon>Basidiomycota</taxon>
        <taxon>Pucciniomycotina</taxon>
        <taxon>Pucciniomycetes</taxon>
        <taxon>Pucciniales</taxon>
        <taxon>Pucciniaceae</taxon>
        <taxon>Puccinia</taxon>
    </lineage>
</organism>
<name>A0A2N5S6U6_9BASI</name>
<dbReference type="SMART" id="SM00490">
    <property type="entry name" value="HELICc"/>
    <property type="match status" value="1"/>
</dbReference>
<dbReference type="InterPro" id="IPR017907">
    <property type="entry name" value="Znf_RING_CS"/>
</dbReference>
<evidence type="ECO:0000256" key="3">
    <source>
        <dbReference type="ARBA" id="ARBA00022741"/>
    </source>
</evidence>
<evidence type="ECO:0000256" key="8">
    <source>
        <dbReference type="ARBA" id="ARBA00022840"/>
    </source>
</evidence>
<protein>
    <recommendedName>
        <fullName evidence="18">RING-type domain-containing protein</fullName>
    </recommendedName>
</protein>
<dbReference type="SUPFAM" id="SSF57850">
    <property type="entry name" value="RING/U-box"/>
    <property type="match status" value="1"/>
</dbReference>
<gene>
    <name evidence="15" type="ORF">PCANC_19748</name>
    <name evidence="14" type="ORF">PCASD_22159</name>
</gene>
<feature type="compositionally biased region" description="Polar residues" evidence="10">
    <location>
        <begin position="72"/>
        <end position="81"/>
    </location>
</feature>
<dbReference type="GO" id="GO:0006289">
    <property type="term" value="P:nucleotide-excision repair"/>
    <property type="evidence" value="ECO:0007669"/>
    <property type="project" value="TreeGrafter"/>
</dbReference>
<feature type="domain" description="Helicase ATP-binding" evidence="12">
    <location>
        <begin position="431"/>
        <end position="604"/>
    </location>
</feature>
<dbReference type="InterPro" id="IPR000330">
    <property type="entry name" value="SNF2_N"/>
</dbReference>
<dbReference type="InterPro" id="IPR001841">
    <property type="entry name" value="Znf_RING"/>
</dbReference>
<dbReference type="Proteomes" id="UP000235392">
    <property type="component" value="Unassembled WGS sequence"/>
</dbReference>
<dbReference type="CDD" id="cd18793">
    <property type="entry name" value="SF2_C_SNF"/>
    <property type="match status" value="1"/>
</dbReference>
<evidence type="ECO:0000313" key="17">
    <source>
        <dbReference type="Proteomes" id="UP000235392"/>
    </source>
</evidence>
<dbReference type="Pfam" id="PF13923">
    <property type="entry name" value="zf-C3HC4_2"/>
    <property type="match status" value="1"/>
</dbReference>
<reference evidence="16 17" key="1">
    <citation type="submission" date="2017-11" db="EMBL/GenBank/DDBJ databases">
        <title>De novo assembly and phasing of dikaryotic genomes from two isolates of Puccinia coronata f. sp. avenae, the causal agent of oat crown rust.</title>
        <authorList>
            <person name="Miller M.E."/>
            <person name="Zhang Y."/>
            <person name="Omidvar V."/>
            <person name="Sperschneider J."/>
            <person name="Schwessinger B."/>
            <person name="Raley C."/>
            <person name="Palmer J.M."/>
            <person name="Garnica D."/>
            <person name="Upadhyaya N."/>
            <person name="Rathjen J."/>
            <person name="Taylor J.M."/>
            <person name="Park R.F."/>
            <person name="Dodds P.N."/>
            <person name="Hirsch C.D."/>
            <person name="Kianian S.F."/>
            <person name="Figueroa M."/>
        </authorList>
    </citation>
    <scope>NUCLEOTIDE SEQUENCE [LARGE SCALE GENOMIC DNA]</scope>
    <source>
        <strain evidence="15">12NC29</strain>
        <strain evidence="14">12SD80</strain>
    </source>
</reference>
<dbReference type="GO" id="GO:0004386">
    <property type="term" value="F:helicase activity"/>
    <property type="evidence" value="ECO:0007669"/>
    <property type="project" value="UniProtKB-KW"/>
</dbReference>
<dbReference type="GO" id="GO:0005524">
    <property type="term" value="F:ATP binding"/>
    <property type="evidence" value="ECO:0007669"/>
    <property type="project" value="UniProtKB-KW"/>
</dbReference>
<evidence type="ECO:0000313" key="14">
    <source>
        <dbReference type="EMBL" id="PLW08944.1"/>
    </source>
</evidence>
<dbReference type="GO" id="GO:0005634">
    <property type="term" value="C:nucleus"/>
    <property type="evidence" value="ECO:0007669"/>
    <property type="project" value="TreeGrafter"/>
</dbReference>